<evidence type="ECO:0000313" key="2">
    <source>
        <dbReference type="EMBL" id="GIY15272.1"/>
    </source>
</evidence>
<feature type="compositionally biased region" description="Basic residues" evidence="1">
    <location>
        <begin position="20"/>
        <end position="30"/>
    </location>
</feature>
<evidence type="ECO:0000256" key="1">
    <source>
        <dbReference type="SAM" id="MobiDB-lite"/>
    </source>
</evidence>
<proteinExistence type="predicted"/>
<dbReference type="EMBL" id="BPLR01007218">
    <property type="protein sequence ID" value="GIY15272.1"/>
    <property type="molecule type" value="Genomic_DNA"/>
</dbReference>
<comment type="caution">
    <text evidence="2">The sequence shown here is derived from an EMBL/GenBank/DDBJ whole genome shotgun (WGS) entry which is preliminary data.</text>
</comment>
<accession>A0AAV4R4F2</accession>
<dbReference type="Proteomes" id="UP001054945">
    <property type="component" value="Unassembled WGS sequence"/>
</dbReference>
<name>A0AAV4R4F2_CAEEX</name>
<reference evidence="2 3" key="1">
    <citation type="submission" date="2021-06" db="EMBL/GenBank/DDBJ databases">
        <title>Caerostris extrusa draft genome.</title>
        <authorList>
            <person name="Kono N."/>
            <person name="Arakawa K."/>
        </authorList>
    </citation>
    <scope>NUCLEOTIDE SEQUENCE [LARGE SCALE GENOMIC DNA]</scope>
</reference>
<feature type="region of interest" description="Disordered" evidence="1">
    <location>
        <begin position="1"/>
        <end position="34"/>
    </location>
</feature>
<feature type="region of interest" description="Disordered" evidence="1">
    <location>
        <begin position="84"/>
        <end position="117"/>
    </location>
</feature>
<organism evidence="2 3">
    <name type="scientific">Caerostris extrusa</name>
    <name type="common">Bark spider</name>
    <name type="synonym">Caerostris bankana</name>
    <dbReference type="NCBI Taxonomy" id="172846"/>
    <lineage>
        <taxon>Eukaryota</taxon>
        <taxon>Metazoa</taxon>
        <taxon>Ecdysozoa</taxon>
        <taxon>Arthropoda</taxon>
        <taxon>Chelicerata</taxon>
        <taxon>Arachnida</taxon>
        <taxon>Araneae</taxon>
        <taxon>Araneomorphae</taxon>
        <taxon>Entelegynae</taxon>
        <taxon>Araneoidea</taxon>
        <taxon>Araneidae</taxon>
        <taxon>Caerostris</taxon>
    </lineage>
</organism>
<dbReference type="AlphaFoldDB" id="A0AAV4R4F2"/>
<keyword evidence="3" id="KW-1185">Reference proteome</keyword>
<gene>
    <name evidence="2" type="ORF">CEXT_784561</name>
</gene>
<evidence type="ECO:0000313" key="3">
    <source>
        <dbReference type="Proteomes" id="UP001054945"/>
    </source>
</evidence>
<protein>
    <submittedName>
        <fullName evidence="2">Uncharacterized protein</fullName>
    </submittedName>
</protein>
<sequence length="117" mass="13324">MMGSCFSDGMHLQGCSSPRKSGRKNQKKRHDFSSWMKTEMKRETSCSSFECEKASPARVCFHLESRPSCDERFRKVKNGLVNSALDSGHGQKVSSEYAGYERDKPESNLNPIHKFIE</sequence>